<sequence>MASTSTPIPRTPSKKRRRRNSDHLFPLWEEPVTPTPPPKIDYHARSRLLNNHKYRATPLSFAGHRPNGTGPHNYTSSNGPSPRLQPTNDAPNNPFFESVFDDDPPPSRQPDAYAALLQDLDHMGEDGANQS</sequence>
<organism evidence="2 3">
    <name type="scientific">Filobasidium floriforme</name>
    <dbReference type="NCBI Taxonomy" id="5210"/>
    <lineage>
        <taxon>Eukaryota</taxon>
        <taxon>Fungi</taxon>
        <taxon>Dikarya</taxon>
        <taxon>Basidiomycota</taxon>
        <taxon>Agaricomycotina</taxon>
        <taxon>Tremellomycetes</taxon>
        <taxon>Filobasidiales</taxon>
        <taxon>Filobasidiaceae</taxon>
        <taxon>Filobasidium</taxon>
    </lineage>
</organism>
<dbReference type="EMBL" id="JABELV010000182">
    <property type="protein sequence ID" value="KAG7528466.1"/>
    <property type="molecule type" value="Genomic_DNA"/>
</dbReference>
<keyword evidence="3" id="KW-1185">Reference proteome</keyword>
<evidence type="ECO:0000313" key="2">
    <source>
        <dbReference type="EMBL" id="KAG7528466.1"/>
    </source>
</evidence>
<protein>
    <submittedName>
        <fullName evidence="2">Uncharacterized protein</fullName>
    </submittedName>
</protein>
<comment type="caution">
    <text evidence="2">The sequence shown here is derived from an EMBL/GenBank/DDBJ whole genome shotgun (WGS) entry which is preliminary data.</text>
</comment>
<proteinExistence type="predicted"/>
<evidence type="ECO:0000313" key="3">
    <source>
        <dbReference type="Proteomes" id="UP000812966"/>
    </source>
</evidence>
<feature type="compositionally biased region" description="Polar residues" evidence="1">
    <location>
        <begin position="70"/>
        <end position="91"/>
    </location>
</feature>
<accession>A0A8K0JFG8</accession>
<dbReference type="AlphaFoldDB" id="A0A8K0JFG8"/>
<dbReference type="Proteomes" id="UP000812966">
    <property type="component" value="Unassembled WGS sequence"/>
</dbReference>
<reference evidence="2" key="1">
    <citation type="submission" date="2020-04" db="EMBL/GenBank/DDBJ databases">
        <title>Analysis of mating type loci in Filobasidium floriforme.</title>
        <authorList>
            <person name="Nowrousian M."/>
        </authorList>
    </citation>
    <scope>NUCLEOTIDE SEQUENCE</scope>
    <source>
        <strain evidence="2">CBS 6242</strain>
    </source>
</reference>
<evidence type="ECO:0000256" key="1">
    <source>
        <dbReference type="SAM" id="MobiDB-lite"/>
    </source>
</evidence>
<feature type="region of interest" description="Disordered" evidence="1">
    <location>
        <begin position="55"/>
        <end position="131"/>
    </location>
</feature>
<feature type="region of interest" description="Disordered" evidence="1">
    <location>
        <begin position="1"/>
        <end position="43"/>
    </location>
</feature>
<name>A0A8K0JFG8_9TREE</name>
<gene>
    <name evidence="2" type="ORF">FFLO_06147</name>
</gene>